<evidence type="ECO:0000313" key="4">
    <source>
        <dbReference type="Proteomes" id="UP000198767"/>
    </source>
</evidence>
<dbReference type="PROSITE" id="PS50263">
    <property type="entry name" value="CN_HYDROLASE"/>
    <property type="match status" value="1"/>
</dbReference>
<dbReference type="AlphaFoldDB" id="A0A1G5QID8"/>
<dbReference type="STRING" id="1156985.SAMN04488118_104225"/>
<dbReference type="InterPro" id="IPR003010">
    <property type="entry name" value="C-N_Hydrolase"/>
</dbReference>
<dbReference type="InterPro" id="IPR036526">
    <property type="entry name" value="C-N_Hydrolase_sf"/>
</dbReference>
<evidence type="ECO:0000256" key="1">
    <source>
        <dbReference type="ARBA" id="ARBA00008129"/>
    </source>
</evidence>
<dbReference type="GO" id="GO:0016787">
    <property type="term" value="F:hydrolase activity"/>
    <property type="evidence" value="ECO:0007669"/>
    <property type="project" value="UniProtKB-KW"/>
</dbReference>
<dbReference type="Gene3D" id="3.60.110.10">
    <property type="entry name" value="Carbon-nitrogen hydrolase"/>
    <property type="match status" value="1"/>
</dbReference>
<protein>
    <submittedName>
        <fullName evidence="3">Predicted amidohydrolase</fullName>
    </submittedName>
</protein>
<dbReference type="CDD" id="cd07564">
    <property type="entry name" value="nitrilases_CHs"/>
    <property type="match status" value="1"/>
</dbReference>
<sequence>MKILQTPKRNGIRDEDRLTVAVAQIAPVWLDRRATLAKVEKTIAVAGAQNCDLVTFGEAIVPGYPFWIERTDGARFNDQRQKTHYARYLDQGVNIERGDLNGVVSAAKRHSIGVYLGIMERAPDRGGHSLYCSLVYINAQGRIASVHRKLHPTYEERLAWAQGDGHGLVVHDLGPFRVGGLNCYENWLPLARSALYAQGESLHVSVWPGGLHNTSDLPVFIAKESRSYVIACSGLMRAEDFPSDTPDLDMILADGAEIISNGGSTIVAPDGSFLINPVLNQEALIVAEIDAGFVRGERQNLDQAGHYARPDVLRLEVSRKRQRQIEFQD</sequence>
<comment type="similarity">
    <text evidence="1">Belongs to the carbon-nitrogen hydrolase superfamily. Nitrilase family.</text>
</comment>
<organism evidence="3 4">
    <name type="scientific">Epibacterium ulvae</name>
    <dbReference type="NCBI Taxonomy" id="1156985"/>
    <lineage>
        <taxon>Bacteria</taxon>
        <taxon>Pseudomonadati</taxon>
        <taxon>Pseudomonadota</taxon>
        <taxon>Alphaproteobacteria</taxon>
        <taxon>Rhodobacterales</taxon>
        <taxon>Roseobacteraceae</taxon>
        <taxon>Epibacterium</taxon>
    </lineage>
</organism>
<dbReference type="PANTHER" id="PTHR46044:SF1">
    <property type="entry name" value="CN HYDROLASE DOMAIN-CONTAINING PROTEIN"/>
    <property type="match status" value="1"/>
</dbReference>
<gene>
    <name evidence="3" type="ORF">SAMN04488118_104225</name>
</gene>
<name>A0A1G5QID8_9RHOB</name>
<dbReference type="Pfam" id="PF00795">
    <property type="entry name" value="CN_hydrolase"/>
    <property type="match status" value="1"/>
</dbReference>
<dbReference type="EMBL" id="FMWG01000004">
    <property type="protein sequence ID" value="SCZ61310.1"/>
    <property type="molecule type" value="Genomic_DNA"/>
</dbReference>
<evidence type="ECO:0000259" key="2">
    <source>
        <dbReference type="PROSITE" id="PS50263"/>
    </source>
</evidence>
<keyword evidence="3" id="KW-0378">Hydrolase</keyword>
<dbReference type="InterPro" id="IPR044149">
    <property type="entry name" value="Nitrilases_CHs"/>
</dbReference>
<dbReference type="SUPFAM" id="SSF56317">
    <property type="entry name" value="Carbon-nitrogen hydrolase"/>
    <property type="match status" value="1"/>
</dbReference>
<reference evidence="3 4" key="1">
    <citation type="submission" date="2016-10" db="EMBL/GenBank/DDBJ databases">
        <authorList>
            <person name="de Groot N.N."/>
        </authorList>
    </citation>
    <scope>NUCLEOTIDE SEQUENCE [LARGE SCALE GENOMIC DNA]</scope>
    <source>
        <strain evidence="3 4">U95</strain>
    </source>
</reference>
<proteinExistence type="inferred from homology"/>
<feature type="domain" description="CN hydrolase" evidence="2">
    <location>
        <begin position="18"/>
        <end position="291"/>
    </location>
</feature>
<dbReference type="OrthoDB" id="9803803at2"/>
<accession>A0A1G5QID8</accession>
<dbReference type="RefSeq" id="WP_090217981.1">
    <property type="nucleotide sequence ID" value="NZ_CANLDO010000004.1"/>
</dbReference>
<evidence type="ECO:0000313" key="3">
    <source>
        <dbReference type="EMBL" id="SCZ61310.1"/>
    </source>
</evidence>
<keyword evidence="4" id="KW-1185">Reference proteome</keyword>
<dbReference type="Proteomes" id="UP000198767">
    <property type="component" value="Unassembled WGS sequence"/>
</dbReference>
<dbReference type="PANTHER" id="PTHR46044">
    <property type="entry name" value="NITRILASE"/>
    <property type="match status" value="1"/>
</dbReference>